<reference evidence="1" key="2">
    <citation type="submission" date="2015-07" db="EMBL/GenBank/DDBJ databases">
        <title>Plasmids, circular viruses and viroids from rat gut.</title>
        <authorList>
            <person name="Jorgensen T.J."/>
            <person name="Hansen M.A."/>
            <person name="Xu Z."/>
            <person name="Tabak M.A."/>
            <person name="Sorensen S.J."/>
            <person name="Hansen L.H."/>
        </authorList>
    </citation>
    <scope>NUCLEOTIDE SEQUENCE</scope>
    <source>
        <strain evidence="1">RGFK1504</strain>
    </source>
</reference>
<accession>A0A0H5Q7I3</accession>
<proteinExistence type="predicted"/>
<organism evidence="1">
    <name type="scientific">uncultured prokaryote</name>
    <dbReference type="NCBI Taxonomy" id="198431"/>
    <lineage>
        <taxon>unclassified sequences</taxon>
        <taxon>environmental samples</taxon>
    </lineage>
</organism>
<dbReference type="AlphaFoldDB" id="A0A0H5Q7I3"/>
<evidence type="ECO:0000313" key="1">
    <source>
        <dbReference type="EMBL" id="CRY97350.1"/>
    </source>
</evidence>
<name>A0A0H5Q7I3_9ZZZZ</name>
<protein>
    <submittedName>
        <fullName evidence="1">Uncharacterized protein</fullName>
    </submittedName>
</protein>
<dbReference type="EMBL" id="LN854041">
    <property type="protein sequence ID" value="CRY97350.1"/>
    <property type="molecule type" value="Genomic_DNA"/>
</dbReference>
<sequence length="72" mass="8278">MKLWTVQASVFELSDGIGWNISMHVEGDIQPHSFYGSQRTKCARELTPEQVYDIMHATIRELAVNGQLPWLF</sequence>
<reference evidence="1" key="1">
    <citation type="submission" date="2015-06" db="EMBL/GenBank/DDBJ databases">
        <authorList>
            <person name="Joergensen T."/>
        </authorList>
    </citation>
    <scope>NUCLEOTIDE SEQUENCE</scope>
    <source>
        <strain evidence="1">RGFK1504</strain>
    </source>
</reference>